<proteinExistence type="predicted"/>
<sequence length="109" mass="12504">MWTWRNSESRDNFTAMMEGFPEDASLPALFLWIMESVFEYGTPYSRKATNGDCHKYLAITNLVLVPFSHLVSWGWTLAAGNEMSPSSRKRDYGRSGGQCLELLGFVRQW</sequence>
<keyword evidence="2" id="KW-1185">Reference proteome</keyword>
<organism evidence="1 2">
    <name type="scientific">Leucogyrophana mollusca</name>
    <dbReference type="NCBI Taxonomy" id="85980"/>
    <lineage>
        <taxon>Eukaryota</taxon>
        <taxon>Fungi</taxon>
        <taxon>Dikarya</taxon>
        <taxon>Basidiomycota</taxon>
        <taxon>Agaricomycotina</taxon>
        <taxon>Agaricomycetes</taxon>
        <taxon>Agaricomycetidae</taxon>
        <taxon>Boletales</taxon>
        <taxon>Boletales incertae sedis</taxon>
        <taxon>Leucogyrophana</taxon>
    </lineage>
</organism>
<gene>
    <name evidence="1" type="ORF">BV22DRAFT_1043205</name>
</gene>
<dbReference type="Proteomes" id="UP000790709">
    <property type="component" value="Unassembled WGS sequence"/>
</dbReference>
<dbReference type="EMBL" id="MU266332">
    <property type="protein sequence ID" value="KAH7930417.1"/>
    <property type="molecule type" value="Genomic_DNA"/>
</dbReference>
<reference evidence="1" key="1">
    <citation type="journal article" date="2021" name="New Phytol.">
        <title>Evolutionary innovations through gain and loss of genes in the ectomycorrhizal Boletales.</title>
        <authorList>
            <person name="Wu G."/>
            <person name="Miyauchi S."/>
            <person name="Morin E."/>
            <person name="Kuo A."/>
            <person name="Drula E."/>
            <person name="Varga T."/>
            <person name="Kohler A."/>
            <person name="Feng B."/>
            <person name="Cao Y."/>
            <person name="Lipzen A."/>
            <person name="Daum C."/>
            <person name="Hundley H."/>
            <person name="Pangilinan J."/>
            <person name="Johnson J."/>
            <person name="Barry K."/>
            <person name="LaButti K."/>
            <person name="Ng V."/>
            <person name="Ahrendt S."/>
            <person name="Min B."/>
            <person name="Choi I.G."/>
            <person name="Park H."/>
            <person name="Plett J.M."/>
            <person name="Magnuson J."/>
            <person name="Spatafora J.W."/>
            <person name="Nagy L.G."/>
            <person name="Henrissat B."/>
            <person name="Grigoriev I.V."/>
            <person name="Yang Z.L."/>
            <person name="Xu J."/>
            <person name="Martin F.M."/>
        </authorList>
    </citation>
    <scope>NUCLEOTIDE SEQUENCE</scope>
    <source>
        <strain evidence="1">KUC20120723A-06</strain>
    </source>
</reference>
<evidence type="ECO:0000313" key="1">
    <source>
        <dbReference type="EMBL" id="KAH7930417.1"/>
    </source>
</evidence>
<name>A0ACB8BY41_9AGAM</name>
<protein>
    <submittedName>
        <fullName evidence="1">Uncharacterized protein</fullName>
    </submittedName>
</protein>
<comment type="caution">
    <text evidence="1">The sequence shown here is derived from an EMBL/GenBank/DDBJ whole genome shotgun (WGS) entry which is preliminary data.</text>
</comment>
<evidence type="ECO:0000313" key="2">
    <source>
        <dbReference type="Proteomes" id="UP000790709"/>
    </source>
</evidence>
<accession>A0ACB8BY41</accession>